<keyword evidence="7" id="KW-0804">Transcription</keyword>
<evidence type="ECO:0000256" key="5">
    <source>
        <dbReference type="ARBA" id="ARBA00022833"/>
    </source>
</evidence>
<comment type="caution">
    <text evidence="12">The sequence shown here is derived from an EMBL/GenBank/DDBJ whole genome shotgun (WGS) entry which is preliminary data.</text>
</comment>
<dbReference type="SUPFAM" id="SSF57667">
    <property type="entry name" value="beta-beta-alpha zinc fingers"/>
    <property type="match status" value="2"/>
</dbReference>
<keyword evidence="3" id="KW-0677">Repeat</keyword>
<keyword evidence="4 9" id="KW-0863">Zinc-finger</keyword>
<dbReference type="GO" id="GO:0005634">
    <property type="term" value="C:nucleus"/>
    <property type="evidence" value="ECO:0007669"/>
    <property type="project" value="UniProtKB-SubCell"/>
</dbReference>
<keyword evidence="5" id="KW-0862">Zinc</keyword>
<dbReference type="EMBL" id="QDEB01125586">
    <property type="protein sequence ID" value="RZB39731.1"/>
    <property type="molecule type" value="Genomic_DNA"/>
</dbReference>
<organism evidence="12 13">
    <name type="scientific">Asbolus verrucosus</name>
    <name type="common">Desert ironclad beetle</name>
    <dbReference type="NCBI Taxonomy" id="1661398"/>
    <lineage>
        <taxon>Eukaryota</taxon>
        <taxon>Metazoa</taxon>
        <taxon>Ecdysozoa</taxon>
        <taxon>Arthropoda</taxon>
        <taxon>Hexapoda</taxon>
        <taxon>Insecta</taxon>
        <taxon>Pterygota</taxon>
        <taxon>Neoptera</taxon>
        <taxon>Endopterygota</taxon>
        <taxon>Coleoptera</taxon>
        <taxon>Polyphaga</taxon>
        <taxon>Cucujiformia</taxon>
        <taxon>Tenebrionidae</taxon>
        <taxon>Pimeliinae</taxon>
        <taxon>Asbolus</taxon>
    </lineage>
</organism>
<evidence type="ECO:0000256" key="8">
    <source>
        <dbReference type="ARBA" id="ARBA00023242"/>
    </source>
</evidence>
<feature type="region of interest" description="Disordered" evidence="10">
    <location>
        <begin position="149"/>
        <end position="179"/>
    </location>
</feature>
<dbReference type="Gene3D" id="3.30.160.60">
    <property type="entry name" value="Classic Zinc Finger"/>
    <property type="match status" value="2"/>
</dbReference>
<sequence length="227" mass="26829">MLPEIREKDEMIENKDCDDSHKRLGINEIELHLKREDLQLKDDEFSSDIKKVNNDSEVKTEMFENTNNFEDNNKTKARLYTCMQCNEVFKSKYSHSAHKITHTGDIRFSCEFCDKKFPARWSLNIHRRKHFEIRSFKCDDCGKSFKSDSQLRRQHKSIKGAKGTDGERGSNTQNEGPNLKLRCQSPAYIKCEEIDEFNESTNVNSDRELFHNWVTYKLITTFIQKRD</sequence>
<dbReference type="PANTHER" id="PTHR47772">
    <property type="entry name" value="ZINC FINGER PROTEIN 200"/>
    <property type="match status" value="1"/>
</dbReference>
<proteinExistence type="predicted"/>
<dbReference type="PROSITE" id="PS00028">
    <property type="entry name" value="ZINC_FINGER_C2H2_1"/>
    <property type="match status" value="2"/>
</dbReference>
<keyword evidence="6" id="KW-0805">Transcription regulation</keyword>
<evidence type="ECO:0000256" key="2">
    <source>
        <dbReference type="ARBA" id="ARBA00022723"/>
    </source>
</evidence>
<evidence type="ECO:0000313" key="12">
    <source>
        <dbReference type="EMBL" id="RZB39731.1"/>
    </source>
</evidence>
<dbReference type="InterPro" id="IPR013087">
    <property type="entry name" value="Znf_C2H2_type"/>
</dbReference>
<feature type="non-terminal residue" evidence="12">
    <location>
        <position position="227"/>
    </location>
</feature>
<reference evidence="12 13" key="1">
    <citation type="submission" date="2017-03" db="EMBL/GenBank/DDBJ databases">
        <title>Genome of the blue death feigning beetle - Asbolus verrucosus.</title>
        <authorList>
            <person name="Rider S.D."/>
        </authorList>
    </citation>
    <scope>NUCLEOTIDE SEQUENCE [LARGE SCALE GENOMIC DNA]</scope>
    <source>
        <strain evidence="12">Butters</strain>
        <tissue evidence="12">Head and leg muscle</tissue>
    </source>
</reference>
<dbReference type="PROSITE" id="PS50157">
    <property type="entry name" value="ZINC_FINGER_C2H2_2"/>
    <property type="match status" value="3"/>
</dbReference>
<evidence type="ECO:0000256" key="4">
    <source>
        <dbReference type="ARBA" id="ARBA00022771"/>
    </source>
</evidence>
<evidence type="ECO:0000256" key="10">
    <source>
        <dbReference type="SAM" id="MobiDB-lite"/>
    </source>
</evidence>
<accession>A0A482V966</accession>
<dbReference type="STRING" id="1661398.A0A482V966"/>
<evidence type="ECO:0000256" key="1">
    <source>
        <dbReference type="ARBA" id="ARBA00004123"/>
    </source>
</evidence>
<keyword evidence="2" id="KW-0479">Metal-binding</keyword>
<feature type="domain" description="C2H2-type" evidence="11">
    <location>
        <begin position="80"/>
        <end position="107"/>
    </location>
</feature>
<keyword evidence="13" id="KW-1185">Reference proteome</keyword>
<dbReference type="GO" id="GO:0008270">
    <property type="term" value="F:zinc ion binding"/>
    <property type="evidence" value="ECO:0007669"/>
    <property type="project" value="UniProtKB-KW"/>
</dbReference>
<gene>
    <name evidence="12" type="ORF">BDFB_011335</name>
</gene>
<dbReference type="InterPro" id="IPR050636">
    <property type="entry name" value="C2H2-ZF_domain-containing"/>
</dbReference>
<dbReference type="Pfam" id="PF00096">
    <property type="entry name" value="zf-C2H2"/>
    <property type="match status" value="2"/>
</dbReference>
<feature type="domain" description="C2H2-type" evidence="11">
    <location>
        <begin position="136"/>
        <end position="163"/>
    </location>
</feature>
<dbReference type="InterPro" id="IPR036236">
    <property type="entry name" value="Znf_C2H2_sf"/>
</dbReference>
<feature type="domain" description="C2H2-type" evidence="11">
    <location>
        <begin position="108"/>
        <end position="135"/>
    </location>
</feature>
<evidence type="ECO:0000256" key="3">
    <source>
        <dbReference type="ARBA" id="ARBA00022737"/>
    </source>
</evidence>
<dbReference type="AlphaFoldDB" id="A0A482V966"/>
<evidence type="ECO:0000313" key="13">
    <source>
        <dbReference type="Proteomes" id="UP000292052"/>
    </source>
</evidence>
<keyword evidence="8" id="KW-0539">Nucleus</keyword>
<dbReference type="Proteomes" id="UP000292052">
    <property type="component" value="Unassembled WGS sequence"/>
</dbReference>
<evidence type="ECO:0000256" key="9">
    <source>
        <dbReference type="PROSITE-ProRule" id="PRU00042"/>
    </source>
</evidence>
<evidence type="ECO:0000256" key="6">
    <source>
        <dbReference type="ARBA" id="ARBA00023015"/>
    </source>
</evidence>
<comment type="subcellular location">
    <subcellularLocation>
        <location evidence="1">Nucleus</location>
    </subcellularLocation>
</comment>
<protein>
    <submittedName>
        <fullName evidence="12">Zf-H2C2 2 domain containing protein</fullName>
    </submittedName>
</protein>
<name>A0A482V966_ASBVE</name>
<evidence type="ECO:0000256" key="7">
    <source>
        <dbReference type="ARBA" id="ARBA00023163"/>
    </source>
</evidence>
<evidence type="ECO:0000259" key="11">
    <source>
        <dbReference type="PROSITE" id="PS50157"/>
    </source>
</evidence>
<dbReference type="OrthoDB" id="6676221at2759"/>
<dbReference type="PANTHER" id="PTHR47772:SF1">
    <property type="entry name" value="ZINC FINGER PROTEIN 200"/>
    <property type="match status" value="1"/>
</dbReference>
<dbReference type="SMART" id="SM00355">
    <property type="entry name" value="ZnF_C2H2"/>
    <property type="match status" value="3"/>
</dbReference>